<comment type="caution">
    <text evidence="3">The sequence shown here is derived from an EMBL/GenBank/DDBJ whole genome shotgun (WGS) entry which is preliminary data.</text>
</comment>
<dbReference type="Pfam" id="PF01585">
    <property type="entry name" value="G-patch"/>
    <property type="match status" value="1"/>
</dbReference>
<evidence type="ECO:0000313" key="4">
    <source>
        <dbReference type="Proteomes" id="UP000824469"/>
    </source>
</evidence>
<feature type="compositionally biased region" description="Polar residues" evidence="1">
    <location>
        <begin position="361"/>
        <end position="374"/>
    </location>
</feature>
<dbReference type="SMART" id="SM00443">
    <property type="entry name" value="G_patch"/>
    <property type="match status" value="1"/>
</dbReference>
<feature type="compositionally biased region" description="Basic residues" evidence="1">
    <location>
        <begin position="32"/>
        <end position="46"/>
    </location>
</feature>
<evidence type="ECO:0000259" key="2">
    <source>
        <dbReference type="PROSITE" id="PS50174"/>
    </source>
</evidence>
<feature type="compositionally biased region" description="Basic residues" evidence="1">
    <location>
        <begin position="283"/>
        <end position="297"/>
    </location>
</feature>
<keyword evidence="4" id="KW-1185">Reference proteome</keyword>
<feature type="region of interest" description="Disordered" evidence="1">
    <location>
        <begin position="538"/>
        <end position="583"/>
    </location>
</feature>
<gene>
    <name evidence="3" type="ORF">KI387_028620</name>
</gene>
<evidence type="ECO:0000256" key="1">
    <source>
        <dbReference type="SAM" id="MobiDB-lite"/>
    </source>
</evidence>
<reference evidence="3 4" key="1">
    <citation type="journal article" date="2021" name="Nat. Plants">
        <title>The Taxus genome provides insights into paclitaxel biosynthesis.</title>
        <authorList>
            <person name="Xiong X."/>
            <person name="Gou J."/>
            <person name="Liao Q."/>
            <person name="Li Y."/>
            <person name="Zhou Q."/>
            <person name="Bi G."/>
            <person name="Li C."/>
            <person name="Du R."/>
            <person name="Wang X."/>
            <person name="Sun T."/>
            <person name="Guo L."/>
            <person name="Liang H."/>
            <person name="Lu P."/>
            <person name="Wu Y."/>
            <person name="Zhang Z."/>
            <person name="Ro D.K."/>
            <person name="Shang Y."/>
            <person name="Huang S."/>
            <person name="Yan J."/>
        </authorList>
    </citation>
    <scope>NUCLEOTIDE SEQUENCE [LARGE SCALE GENOMIC DNA]</scope>
    <source>
        <strain evidence="3">Ta-2019</strain>
    </source>
</reference>
<dbReference type="AlphaFoldDB" id="A0AA38CDG6"/>
<dbReference type="InterPro" id="IPR000467">
    <property type="entry name" value="G_patch_dom"/>
</dbReference>
<dbReference type="GO" id="GO:0003676">
    <property type="term" value="F:nucleic acid binding"/>
    <property type="evidence" value="ECO:0007669"/>
    <property type="project" value="InterPro"/>
</dbReference>
<feature type="compositionally biased region" description="Acidic residues" evidence="1">
    <location>
        <begin position="427"/>
        <end position="442"/>
    </location>
</feature>
<dbReference type="PANTHER" id="PTHR47423:SF2">
    <property type="entry name" value="PROTEIN SQS1"/>
    <property type="match status" value="1"/>
</dbReference>
<dbReference type="Proteomes" id="UP000824469">
    <property type="component" value="Unassembled WGS sequence"/>
</dbReference>
<dbReference type="PANTHER" id="PTHR47423">
    <property type="entry name" value="G-PATCH DOMAIN CONTAINING PROTEIN"/>
    <property type="match status" value="1"/>
</dbReference>
<feature type="domain" description="G-patch" evidence="2">
    <location>
        <begin position="818"/>
        <end position="861"/>
    </location>
</feature>
<feature type="compositionally biased region" description="Basic residues" evidence="1">
    <location>
        <begin position="1"/>
        <end position="11"/>
    </location>
</feature>
<feature type="region of interest" description="Disordered" evidence="1">
    <location>
        <begin position="1"/>
        <end position="53"/>
    </location>
</feature>
<feature type="region of interest" description="Disordered" evidence="1">
    <location>
        <begin position="422"/>
        <end position="442"/>
    </location>
</feature>
<feature type="region of interest" description="Disordered" evidence="1">
    <location>
        <begin position="352"/>
        <end position="383"/>
    </location>
</feature>
<feature type="region of interest" description="Disordered" evidence="1">
    <location>
        <begin position="266"/>
        <end position="300"/>
    </location>
</feature>
<organism evidence="3 4">
    <name type="scientific">Taxus chinensis</name>
    <name type="common">Chinese yew</name>
    <name type="synonym">Taxus wallichiana var. chinensis</name>
    <dbReference type="NCBI Taxonomy" id="29808"/>
    <lineage>
        <taxon>Eukaryota</taxon>
        <taxon>Viridiplantae</taxon>
        <taxon>Streptophyta</taxon>
        <taxon>Embryophyta</taxon>
        <taxon>Tracheophyta</taxon>
        <taxon>Spermatophyta</taxon>
        <taxon>Pinopsida</taxon>
        <taxon>Pinidae</taxon>
        <taxon>Conifers II</taxon>
        <taxon>Cupressales</taxon>
        <taxon>Taxaceae</taxon>
        <taxon>Taxus</taxon>
    </lineage>
</organism>
<dbReference type="EMBL" id="JAHRHJ020000010">
    <property type="protein sequence ID" value="KAH9296938.1"/>
    <property type="molecule type" value="Genomic_DNA"/>
</dbReference>
<proteinExistence type="predicted"/>
<accession>A0AA38CDG6</accession>
<protein>
    <recommendedName>
        <fullName evidence="2">G-patch domain-containing protein</fullName>
    </recommendedName>
</protein>
<feature type="compositionally biased region" description="Basic and acidic residues" evidence="1">
    <location>
        <begin position="690"/>
        <end position="699"/>
    </location>
</feature>
<feature type="compositionally biased region" description="Basic residues" evidence="1">
    <location>
        <begin position="541"/>
        <end position="550"/>
    </location>
</feature>
<feature type="region of interest" description="Disordered" evidence="1">
    <location>
        <begin position="678"/>
        <end position="699"/>
    </location>
</feature>
<dbReference type="OMA" id="ETHKGLG"/>
<feature type="region of interest" description="Disordered" evidence="1">
    <location>
        <begin position="79"/>
        <end position="110"/>
    </location>
</feature>
<evidence type="ECO:0000313" key="3">
    <source>
        <dbReference type="EMBL" id="KAH9296938.1"/>
    </source>
</evidence>
<dbReference type="PROSITE" id="PS50174">
    <property type="entry name" value="G_PATCH"/>
    <property type="match status" value="1"/>
</dbReference>
<sequence>MGRGRGRRRRGNGNGLGKGEEMGEEFGDSSGGKHRGASHHRLRNNRKGIGGVGRGGHLGQSLFVEGGALAEWQPLCNSRETGRRNMPCPVDIQRPNASTSGRGRRQGLKDSHYRPRVFHKINNAISYTYPDTKTLADSPPISYSCPDVETKADSPPFGLGYYGSSSMPHASQNRSLNTIDSGTEVKITTVFTSCNTTSPVTVLPPSETQVAVFLDKNPGKGTTSGSALYYRSTDMVLSEEIRPGLGYQLEKTKAVPAEDYLELPDEECEGEQTDRARQTSIRKSQKKGRRRYRKQGKLKMSADENKNEGFLVIGGTRIYTTDVSVPEEADSVMLDSYMEGSSKICGQFSSETMSKPKITSGEISSTDNSSVLSESSEDYEIGSHSDIDDETAIDYFEGLGGKFSELLEAEWLLDRGALEQLSHGEMSESDEEDSMDSESSDGLDDALTAFENMRQECRSQKGSCKQSIANEVSDIKIEKLRESIPFDEQDADSSKAEFHVHSDIKDFIKGDVDGQQSANQQDNIEKCFEGILISRDFRTPSNKKKNKSSHLPHSWPVDKKNTKDKGVPGAKKKHHKEAIAEKRRERTLRRGVDLESINLSLERMVLDSIDMLAFKPMCGQDCSQVQRLASIYRLKSGRQGSGKKRIVTVARTVHTCMPSASDKSRLLKLLGDDHEPDKVGYKSSISRAKQSPEKNRMDAKARRAARKAYWTMEHDESFRCELRKTPSKIVYVHSGSTHVSSSKKVGVIKKSGRRRATDYANQPMSFVSSGTMEPDCGIADTSVSCVNVTEVNYSASRLSSERKGSESSSKMGSFEVHTKGFGSRMMAKMGFVEGTGLGKDGQGIVQPIEAVKRPKSLGLGL</sequence>
<feature type="compositionally biased region" description="Basic and acidic residues" evidence="1">
    <location>
        <begin position="556"/>
        <end position="566"/>
    </location>
</feature>
<name>A0AA38CDG6_TAXCH</name>